<feature type="compositionally biased region" description="Basic and acidic residues" evidence="9">
    <location>
        <begin position="758"/>
        <end position="774"/>
    </location>
</feature>
<evidence type="ECO:0000259" key="10">
    <source>
        <dbReference type="PROSITE" id="PS50011"/>
    </source>
</evidence>
<reference evidence="12" key="1">
    <citation type="journal article" date="2019" name="Beilstein J. Org. Chem.">
        <title>Nanangenines: drimane sesquiterpenoids as the dominant metabolite cohort of a novel Australian fungus, Aspergillus nanangensis.</title>
        <authorList>
            <person name="Lacey H.J."/>
            <person name="Gilchrist C.L.M."/>
            <person name="Crombie A."/>
            <person name="Kalaitzis J.A."/>
            <person name="Vuong D."/>
            <person name="Rutledge P.J."/>
            <person name="Turner P."/>
            <person name="Pitt J.I."/>
            <person name="Lacey E."/>
            <person name="Chooi Y.H."/>
            <person name="Piggott A.M."/>
        </authorList>
    </citation>
    <scope>NUCLEOTIDE SEQUENCE</scope>
    <source>
        <strain evidence="12">MST-FP2251</strain>
    </source>
</reference>
<feature type="domain" description="AGC-kinase C-terminal" evidence="11">
    <location>
        <begin position="712"/>
        <end position="844"/>
    </location>
</feature>
<feature type="region of interest" description="Disordered" evidence="9">
    <location>
        <begin position="525"/>
        <end position="544"/>
    </location>
</feature>
<feature type="compositionally biased region" description="Low complexity" evidence="9">
    <location>
        <begin position="7"/>
        <end position="17"/>
    </location>
</feature>
<dbReference type="SMART" id="SM00220">
    <property type="entry name" value="S_TKc"/>
    <property type="match status" value="1"/>
</dbReference>
<dbReference type="PROSITE" id="PS50011">
    <property type="entry name" value="PROTEIN_KINASE_DOM"/>
    <property type="match status" value="1"/>
</dbReference>
<keyword evidence="6" id="KW-0067">ATP-binding</keyword>
<evidence type="ECO:0000256" key="9">
    <source>
        <dbReference type="SAM" id="MobiDB-lite"/>
    </source>
</evidence>
<dbReference type="EMBL" id="VCAU01000038">
    <property type="protein sequence ID" value="KAF9889244.1"/>
    <property type="molecule type" value="Genomic_DNA"/>
</dbReference>
<dbReference type="InterPro" id="IPR050236">
    <property type="entry name" value="Ser_Thr_kinase_AGC"/>
</dbReference>
<dbReference type="PANTHER" id="PTHR24356">
    <property type="entry name" value="SERINE/THREONINE-PROTEIN KINASE"/>
    <property type="match status" value="1"/>
</dbReference>
<proteinExistence type="predicted"/>
<feature type="compositionally biased region" description="Polar residues" evidence="9">
    <location>
        <begin position="775"/>
        <end position="787"/>
    </location>
</feature>
<evidence type="ECO:0000256" key="1">
    <source>
        <dbReference type="ARBA" id="ARBA00012513"/>
    </source>
</evidence>
<feature type="region of interest" description="Disordered" evidence="9">
    <location>
        <begin position="39"/>
        <end position="127"/>
    </location>
</feature>
<dbReference type="PROSITE" id="PS51285">
    <property type="entry name" value="AGC_KINASE_CTER"/>
    <property type="match status" value="1"/>
</dbReference>
<feature type="compositionally biased region" description="Low complexity" evidence="9">
    <location>
        <begin position="193"/>
        <end position="209"/>
    </location>
</feature>
<name>A0AAD4GT78_ASPNN</name>
<dbReference type="InterPro" id="IPR000719">
    <property type="entry name" value="Prot_kinase_dom"/>
</dbReference>
<protein>
    <recommendedName>
        <fullName evidence="1">non-specific serine/threonine protein kinase</fullName>
        <ecNumber evidence="1">2.7.11.1</ecNumber>
    </recommendedName>
</protein>
<dbReference type="InterPro" id="IPR008271">
    <property type="entry name" value="Ser/Thr_kinase_AS"/>
</dbReference>
<dbReference type="Gene3D" id="3.30.200.20">
    <property type="entry name" value="Phosphorylase Kinase, domain 1"/>
    <property type="match status" value="1"/>
</dbReference>
<keyword evidence="13" id="KW-1185">Reference proteome</keyword>
<dbReference type="AlphaFoldDB" id="A0AAD4GT78"/>
<sequence length="863" mass="97965">MSDRSTSDTSATQSASASKERVRARLRESRSRLLSLLGLRAATSVSKGPPSESAPALIAEVEAPPGPPCISPSTTTGEYETAPVSPIEEDHPSSRFSFILSQQSRGQLAKGRPNSHGLKPPENNDFISSMEKRGIRSSPAGFTERVASKFSTTFGNPTVIHRSDLRSRPSVRDVHFEMPPPLSLEKQGDNANDTSDPSTPTSCSDSPKSALPSILTVEAAVNAKVFFETYFRAIYLDIDPRAQRKRELEQYMFGLPIAPDEKARIWKNWRDQEREYLRQCRVLKTPSSRGDQEGNSVIIGGFEIIKTLGRGSFGVVRLVRERGDREEASKSVTKGRPFSLTKSELAHDKGDHKQSRRRIMTGVKKDVFAMKVIRKSIMIRNCQEGHLRAERDLLVASTTSRWIVPLIASFQDTHSLYLIMDYMVGGDFLGLLLRRCVLTENIARWYVVEMILCIEEAHRLFCIHRDVKPDNFLISASGHLKISDFGLAFDGHWAHDQLYYNEHRYSLVRKLGIQVNGDRHDQIEASKETATSQNHSGEGELLHHTPTTPSTGVLGWRDQHQMRRWARSIVGTSQYMAPEVVRGELYDGRCDWWSVGIILYECLYGFTPFSSKDRQETKWKIHHHLHTLHFPIRRPSDKLISAEAIGLINHLLQEKEKRLSCEKYRSNDTFNPQLASARLFGNTNTNTRTLNSRGLYVYPDDAVDIKAHPFFRGVDWDEHHRSHPPFVPKVRSWEDTRYFDESSPIGADDMPMTSETDPSEHEASEAEAAKKDSPQPENQNQRLTPEGTTAIKITKKDLQKKERKRPRDKILRDKKLAKPVLEMRKKGAFAGYTYRRPKAVAMAFRSQQVRSYRTQGQLVELYG</sequence>
<accession>A0AAD4GT78</accession>
<gene>
    <name evidence="12" type="ORF">FE257_007557</name>
</gene>
<evidence type="ECO:0000256" key="7">
    <source>
        <dbReference type="ARBA" id="ARBA00047899"/>
    </source>
</evidence>
<evidence type="ECO:0000259" key="11">
    <source>
        <dbReference type="PROSITE" id="PS51285"/>
    </source>
</evidence>
<dbReference type="Pfam" id="PF00069">
    <property type="entry name" value="Pkinase"/>
    <property type="match status" value="2"/>
</dbReference>
<dbReference type="EC" id="2.7.11.1" evidence="1"/>
<comment type="caution">
    <text evidence="12">The sequence shown here is derived from an EMBL/GenBank/DDBJ whole genome shotgun (WGS) entry which is preliminary data.</text>
</comment>
<organism evidence="12 13">
    <name type="scientific">Aspergillus nanangensis</name>
    <dbReference type="NCBI Taxonomy" id="2582783"/>
    <lineage>
        <taxon>Eukaryota</taxon>
        <taxon>Fungi</taxon>
        <taxon>Dikarya</taxon>
        <taxon>Ascomycota</taxon>
        <taxon>Pezizomycotina</taxon>
        <taxon>Eurotiomycetes</taxon>
        <taxon>Eurotiomycetidae</taxon>
        <taxon>Eurotiales</taxon>
        <taxon>Aspergillaceae</taxon>
        <taxon>Aspergillus</taxon>
        <taxon>Aspergillus subgen. Circumdati</taxon>
    </lineage>
</organism>
<dbReference type="InterPro" id="IPR011009">
    <property type="entry name" value="Kinase-like_dom_sf"/>
</dbReference>
<dbReference type="PANTHER" id="PTHR24356:SF400">
    <property type="entry name" value="SERINE_THREONINE-PROTEIN KINASE CBK1"/>
    <property type="match status" value="1"/>
</dbReference>
<comment type="catalytic activity">
    <reaction evidence="7">
        <text>L-threonyl-[protein] + ATP = O-phospho-L-threonyl-[protein] + ADP + H(+)</text>
        <dbReference type="Rhea" id="RHEA:46608"/>
        <dbReference type="Rhea" id="RHEA-COMP:11060"/>
        <dbReference type="Rhea" id="RHEA-COMP:11605"/>
        <dbReference type="ChEBI" id="CHEBI:15378"/>
        <dbReference type="ChEBI" id="CHEBI:30013"/>
        <dbReference type="ChEBI" id="CHEBI:30616"/>
        <dbReference type="ChEBI" id="CHEBI:61977"/>
        <dbReference type="ChEBI" id="CHEBI:456216"/>
        <dbReference type="EC" id="2.7.11.1"/>
    </reaction>
</comment>
<dbReference type="GO" id="GO:0005524">
    <property type="term" value="F:ATP binding"/>
    <property type="evidence" value="ECO:0007669"/>
    <property type="project" value="UniProtKB-KW"/>
</dbReference>
<feature type="compositionally biased region" description="Basic and acidic residues" evidence="9">
    <location>
        <begin position="161"/>
        <end position="176"/>
    </location>
</feature>
<evidence type="ECO:0000313" key="12">
    <source>
        <dbReference type="EMBL" id="KAF9889244.1"/>
    </source>
</evidence>
<dbReference type="Gene3D" id="1.10.510.10">
    <property type="entry name" value="Transferase(Phosphotransferase) domain 1"/>
    <property type="match status" value="1"/>
</dbReference>
<keyword evidence="2" id="KW-0723">Serine/threonine-protein kinase</keyword>
<feature type="region of interest" description="Disordered" evidence="9">
    <location>
        <begin position="1"/>
        <end position="27"/>
    </location>
</feature>
<reference evidence="12" key="2">
    <citation type="submission" date="2020-02" db="EMBL/GenBank/DDBJ databases">
        <authorList>
            <person name="Gilchrist C.L.M."/>
            <person name="Chooi Y.-H."/>
        </authorList>
    </citation>
    <scope>NUCLEOTIDE SEQUENCE</scope>
    <source>
        <strain evidence="12">MST-FP2251</strain>
    </source>
</reference>
<evidence type="ECO:0000256" key="6">
    <source>
        <dbReference type="ARBA" id="ARBA00022840"/>
    </source>
</evidence>
<dbReference type="CDD" id="cd21742">
    <property type="entry name" value="MobB_NDR_LATS-like"/>
    <property type="match status" value="1"/>
</dbReference>
<evidence type="ECO:0000256" key="8">
    <source>
        <dbReference type="ARBA" id="ARBA00048679"/>
    </source>
</evidence>
<feature type="compositionally biased region" description="Basic and acidic residues" evidence="9">
    <location>
        <begin position="18"/>
        <end position="27"/>
    </location>
</feature>
<dbReference type="GO" id="GO:0004674">
    <property type="term" value="F:protein serine/threonine kinase activity"/>
    <property type="evidence" value="ECO:0007669"/>
    <property type="project" value="UniProtKB-KW"/>
</dbReference>
<evidence type="ECO:0000256" key="3">
    <source>
        <dbReference type="ARBA" id="ARBA00022679"/>
    </source>
</evidence>
<keyword evidence="5" id="KW-0418">Kinase</keyword>
<dbReference type="SUPFAM" id="SSF56112">
    <property type="entry name" value="Protein kinase-like (PK-like)"/>
    <property type="match status" value="1"/>
</dbReference>
<keyword evidence="4" id="KW-0547">Nucleotide-binding</keyword>
<evidence type="ECO:0000256" key="5">
    <source>
        <dbReference type="ARBA" id="ARBA00022777"/>
    </source>
</evidence>
<dbReference type="InterPro" id="IPR059233">
    <property type="entry name" value="MobB_NdrA/B/Cbk1"/>
</dbReference>
<dbReference type="InterPro" id="IPR000961">
    <property type="entry name" value="AGC-kinase_C"/>
</dbReference>
<dbReference type="PROSITE" id="PS00108">
    <property type="entry name" value="PROTEIN_KINASE_ST"/>
    <property type="match status" value="1"/>
</dbReference>
<evidence type="ECO:0000256" key="2">
    <source>
        <dbReference type="ARBA" id="ARBA00022527"/>
    </source>
</evidence>
<dbReference type="Proteomes" id="UP001194746">
    <property type="component" value="Unassembled WGS sequence"/>
</dbReference>
<evidence type="ECO:0000313" key="13">
    <source>
        <dbReference type="Proteomes" id="UP001194746"/>
    </source>
</evidence>
<comment type="catalytic activity">
    <reaction evidence="8">
        <text>L-seryl-[protein] + ATP = O-phospho-L-seryl-[protein] + ADP + H(+)</text>
        <dbReference type="Rhea" id="RHEA:17989"/>
        <dbReference type="Rhea" id="RHEA-COMP:9863"/>
        <dbReference type="Rhea" id="RHEA-COMP:11604"/>
        <dbReference type="ChEBI" id="CHEBI:15378"/>
        <dbReference type="ChEBI" id="CHEBI:29999"/>
        <dbReference type="ChEBI" id="CHEBI:30616"/>
        <dbReference type="ChEBI" id="CHEBI:83421"/>
        <dbReference type="ChEBI" id="CHEBI:456216"/>
        <dbReference type="EC" id="2.7.11.1"/>
    </reaction>
</comment>
<feature type="region of interest" description="Disordered" evidence="9">
    <location>
        <begin position="157"/>
        <end position="209"/>
    </location>
</feature>
<feature type="compositionally biased region" description="Polar residues" evidence="9">
    <location>
        <begin position="94"/>
        <end position="106"/>
    </location>
</feature>
<evidence type="ECO:0000256" key="4">
    <source>
        <dbReference type="ARBA" id="ARBA00022741"/>
    </source>
</evidence>
<feature type="region of interest" description="Disordered" evidence="9">
    <location>
        <begin position="740"/>
        <end position="815"/>
    </location>
</feature>
<feature type="domain" description="Protein kinase" evidence="10">
    <location>
        <begin position="302"/>
        <end position="670"/>
    </location>
</feature>
<keyword evidence="3" id="KW-0808">Transferase</keyword>
<dbReference type="GO" id="GO:0035556">
    <property type="term" value="P:intracellular signal transduction"/>
    <property type="evidence" value="ECO:0007669"/>
    <property type="project" value="TreeGrafter"/>
</dbReference>